<name>A0A7K0K370_9ACTO</name>
<dbReference type="Gene3D" id="3.90.1720.10">
    <property type="entry name" value="endopeptidase domain like (from Nostoc punctiforme)"/>
    <property type="match status" value="1"/>
</dbReference>
<dbReference type="InterPro" id="IPR038765">
    <property type="entry name" value="Papain-like_cys_pep_sf"/>
</dbReference>
<dbReference type="InterPro" id="IPR024453">
    <property type="entry name" value="Peptidase_C92"/>
</dbReference>
<evidence type="ECO:0000313" key="2">
    <source>
        <dbReference type="Proteomes" id="UP000442535"/>
    </source>
</evidence>
<reference evidence="1 2" key="1">
    <citation type="submission" date="2019-08" db="EMBL/GenBank/DDBJ databases">
        <title>In-depth cultivation of the pig gut microbiome towards novel bacterial diversity and tailored functional studies.</title>
        <authorList>
            <person name="Wylensek D."/>
            <person name="Hitch T.C.A."/>
            <person name="Clavel T."/>
        </authorList>
    </citation>
    <scope>NUCLEOTIDE SEQUENCE [LARGE SCALE GENOMIC DNA]</scope>
    <source>
        <strain evidence="1 2">RF-GAM-744-WT-7</strain>
    </source>
</reference>
<sequence>MAIISITNVVISVKGDDIMKIGISLATLSMLFSGVVSGTSTDNYGEESKIAETGISKEYFEDMVQRDKELMQRVEDELKLDLQNRNGGIDLKTVNASQGEVGEIWVSTSGQSSGVAFVGHAAIISTSTLYTIEAYAKDFSPRKVGGVQYYYNDWASRDINRIRLGNRVSSLSKRKGAAEWAEAQVGKPYFIDPTNKYRTDKFYCSQLVWNAWRSQGNDIDYIRWDQAVTPAELVKSDATIALWSDLSR</sequence>
<dbReference type="AlphaFoldDB" id="A0A7K0K370"/>
<proteinExistence type="predicted"/>
<evidence type="ECO:0000313" key="1">
    <source>
        <dbReference type="EMBL" id="MST49931.1"/>
    </source>
</evidence>
<comment type="caution">
    <text evidence="1">The sequence shown here is derived from an EMBL/GenBank/DDBJ whole genome shotgun (WGS) entry which is preliminary data.</text>
</comment>
<dbReference type="Pfam" id="PF05708">
    <property type="entry name" value="Peptidase_C92"/>
    <property type="match status" value="1"/>
</dbReference>
<keyword evidence="2" id="KW-1185">Reference proteome</keyword>
<organism evidence="1 2">
    <name type="scientific">Mobiluncus porci</name>
    <dbReference type="NCBI Taxonomy" id="2652278"/>
    <lineage>
        <taxon>Bacteria</taxon>
        <taxon>Bacillati</taxon>
        <taxon>Actinomycetota</taxon>
        <taxon>Actinomycetes</taxon>
        <taxon>Actinomycetales</taxon>
        <taxon>Actinomycetaceae</taxon>
        <taxon>Mobiluncus</taxon>
    </lineage>
</organism>
<dbReference type="EMBL" id="VUMY01000010">
    <property type="protein sequence ID" value="MST49931.1"/>
    <property type="molecule type" value="Genomic_DNA"/>
</dbReference>
<dbReference type="RefSeq" id="WP_154545050.1">
    <property type="nucleotide sequence ID" value="NZ_VUMY01000010.1"/>
</dbReference>
<dbReference type="SUPFAM" id="SSF54001">
    <property type="entry name" value="Cysteine proteinases"/>
    <property type="match status" value="1"/>
</dbReference>
<gene>
    <name evidence="1" type="ORF">FYJ63_06735</name>
</gene>
<accession>A0A7K0K370</accession>
<dbReference type="Proteomes" id="UP000442535">
    <property type="component" value="Unassembled WGS sequence"/>
</dbReference>
<protein>
    <submittedName>
        <fullName evidence="1">Uncharacterized protein</fullName>
    </submittedName>
</protein>